<keyword evidence="1" id="KW-1017">Isopeptide bond</keyword>
<sequence length="296" mass="34066">MRTTTFLSLPHAVLIIQDLPDFGKDIGELLEQVPTNSRDSSVPQCEWRWREMCEFRSQRKGAKIRYHLYISLEVMSNQMLDKNLSLFIIEARRKDGEKCPPSTLHGVIAAIRHHLKMRGRDTKLFNDSEFSQLRSCLDASMKEAASEGLGRSKKQAEMITLNEEGQLWNQDLLGDKHPQQLLNTIVYLLGLHFALRGIQEHRRLRRINSQMSVCKDEKRGLKFLEYCEDVSKTNAGRLRDRKVKPKSTRAYEQKPYPQAWRAGCIIFDSAQASQAKLLVIGGMQFEAISVPLHTNR</sequence>
<dbReference type="GeneID" id="116290218"/>
<dbReference type="PANTHER" id="PTHR46963:SF4">
    <property type="entry name" value="HYPOTHETICAL PROTEIN MGC115716"/>
    <property type="match status" value="1"/>
</dbReference>
<evidence type="ECO:0000256" key="1">
    <source>
        <dbReference type="ARBA" id="ARBA00022499"/>
    </source>
</evidence>
<evidence type="ECO:0000256" key="3">
    <source>
        <dbReference type="ARBA" id="ARBA00022843"/>
    </source>
</evidence>
<dbReference type="PANTHER" id="PTHR46963">
    <property type="entry name" value="SIMILAR TO RIKEN CDNA E130308A19"/>
    <property type="match status" value="1"/>
</dbReference>
<protein>
    <submittedName>
        <fullName evidence="7">Uncharacterized protein KIAA1958-like</fullName>
    </submittedName>
</protein>
<gene>
    <name evidence="7" type="primary">LOC116290218</name>
</gene>
<dbReference type="AlphaFoldDB" id="A0A6P8HDE1"/>
<reference evidence="7" key="1">
    <citation type="submission" date="2025-08" db="UniProtKB">
        <authorList>
            <consortium name="RefSeq"/>
        </authorList>
    </citation>
    <scope>IDENTIFICATION</scope>
    <source>
        <tissue evidence="7">Tentacle</tissue>
    </source>
</reference>
<evidence type="ECO:0000259" key="4">
    <source>
        <dbReference type="Pfam" id="PF12012"/>
    </source>
</evidence>
<evidence type="ECO:0000256" key="2">
    <source>
        <dbReference type="ARBA" id="ARBA00022553"/>
    </source>
</evidence>
<accession>A0A6P8HDE1</accession>
<dbReference type="OrthoDB" id="6146869at2759"/>
<keyword evidence="6" id="KW-1185">Reference proteome</keyword>
<evidence type="ECO:0000313" key="6">
    <source>
        <dbReference type="Proteomes" id="UP000515163"/>
    </source>
</evidence>
<dbReference type="InParanoid" id="A0A6P8HDE1"/>
<dbReference type="InterPro" id="IPR057926">
    <property type="entry name" value="QRICH1_dom"/>
</dbReference>
<feature type="domain" description="QRICH1-like" evidence="5">
    <location>
        <begin position="72"/>
        <end position="143"/>
    </location>
</feature>
<organism evidence="6 7">
    <name type="scientific">Actinia tenebrosa</name>
    <name type="common">Australian red waratah sea anemone</name>
    <dbReference type="NCBI Taxonomy" id="6105"/>
    <lineage>
        <taxon>Eukaryota</taxon>
        <taxon>Metazoa</taxon>
        <taxon>Cnidaria</taxon>
        <taxon>Anthozoa</taxon>
        <taxon>Hexacorallia</taxon>
        <taxon>Actiniaria</taxon>
        <taxon>Actiniidae</taxon>
        <taxon>Actinia</taxon>
    </lineage>
</organism>
<keyword evidence="2" id="KW-0597">Phosphoprotein</keyword>
<dbReference type="Proteomes" id="UP000515163">
    <property type="component" value="Unplaced"/>
</dbReference>
<name>A0A6P8HDE1_ACTTE</name>
<proteinExistence type="predicted"/>
<keyword evidence="3" id="KW-0832">Ubl conjugation</keyword>
<dbReference type="InterPro" id="IPR021893">
    <property type="entry name" value="ZMYM2-like_C"/>
</dbReference>
<feature type="domain" description="ZMYM2-like/QRICH1 C-terminal" evidence="4">
    <location>
        <begin position="159"/>
        <end position="253"/>
    </location>
</feature>
<dbReference type="Pfam" id="PF25561">
    <property type="entry name" value="QRICH1"/>
    <property type="match status" value="1"/>
</dbReference>
<dbReference type="Pfam" id="PF12012">
    <property type="entry name" value="DUF3504"/>
    <property type="match status" value="1"/>
</dbReference>
<dbReference type="InterPro" id="IPR042838">
    <property type="entry name" value="KIAA1958"/>
</dbReference>
<evidence type="ECO:0000313" key="7">
    <source>
        <dbReference type="RefSeq" id="XP_031553083.1"/>
    </source>
</evidence>
<dbReference type="KEGG" id="aten:116290218"/>
<evidence type="ECO:0000259" key="5">
    <source>
        <dbReference type="Pfam" id="PF25561"/>
    </source>
</evidence>
<dbReference type="RefSeq" id="XP_031553083.1">
    <property type="nucleotide sequence ID" value="XM_031697223.1"/>
</dbReference>